<evidence type="ECO:0000313" key="3">
    <source>
        <dbReference type="EMBL" id="TCO69807.1"/>
    </source>
</evidence>
<dbReference type="Gene3D" id="2.60.40.1880">
    <property type="entry name" value="Invasion associated locus B (IalB) protein"/>
    <property type="match status" value="1"/>
</dbReference>
<protein>
    <submittedName>
        <fullName evidence="3">Invasion protein IalB</fullName>
    </submittedName>
</protein>
<comment type="caution">
    <text evidence="3">The sequence shown here is derived from an EMBL/GenBank/DDBJ whole genome shotgun (WGS) entry which is preliminary data.</text>
</comment>
<dbReference type="OrthoDB" id="9797912at2"/>
<evidence type="ECO:0000256" key="2">
    <source>
        <dbReference type="SAM" id="SignalP"/>
    </source>
</evidence>
<dbReference type="InterPro" id="IPR010642">
    <property type="entry name" value="Invasion_prot_B"/>
</dbReference>
<organism evidence="3 4">
    <name type="scientific">Rhodovulum euryhalinum</name>
    <dbReference type="NCBI Taxonomy" id="35805"/>
    <lineage>
        <taxon>Bacteria</taxon>
        <taxon>Pseudomonadati</taxon>
        <taxon>Pseudomonadota</taxon>
        <taxon>Alphaproteobacteria</taxon>
        <taxon>Rhodobacterales</taxon>
        <taxon>Paracoccaceae</taxon>
        <taxon>Rhodovulum</taxon>
    </lineage>
</organism>
<reference evidence="3 4" key="1">
    <citation type="submission" date="2019-03" db="EMBL/GenBank/DDBJ databases">
        <title>Genomic Encyclopedia of Type Strains, Phase IV (KMG-IV): sequencing the most valuable type-strain genomes for metagenomic binning, comparative biology and taxonomic classification.</title>
        <authorList>
            <person name="Goeker M."/>
        </authorList>
    </citation>
    <scope>NUCLEOTIDE SEQUENCE [LARGE SCALE GENOMIC DNA]</scope>
    <source>
        <strain evidence="3 4">DSM 4868</strain>
    </source>
</reference>
<dbReference type="RefSeq" id="WP_132546175.1">
    <property type="nucleotide sequence ID" value="NZ_SLWW01000013.1"/>
</dbReference>
<feature type="signal peptide" evidence="2">
    <location>
        <begin position="1"/>
        <end position="22"/>
    </location>
</feature>
<dbReference type="EMBL" id="SLWW01000013">
    <property type="protein sequence ID" value="TCO69807.1"/>
    <property type="molecule type" value="Genomic_DNA"/>
</dbReference>
<dbReference type="InterPro" id="IPR038696">
    <property type="entry name" value="IalB_sf"/>
</dbReference>
<gene>
    <name evidence="3" type="ORF">EV655_11393</name>
</gene>
<keyword evidence="4" id="KW-1185">Reference proteome</keyword>
<dbReference type="Proteomes" id="UP000295142">
    <property type="component" value="Unassembled WGS sequence"/>
</dbReference>
<sequence>MRELVRTLGLAAIVALAGPALAQDSAPADAPEAGTETAAPPAAETGEVERLPMGEQDAPEQPQAYVKDTFQDWRVVCVKIAEDRESCNMQQLLRDANDNPVSQVSIAPLPPAAAPRAAGVEIATPIETLLSEDLRLGIDTSPVKRYRFTFCTPQACYARFALTAEEVAAFKAGKAAKVTIVPLMAPDQTAEISMSLAGFTAAYDLVAGTLAQ</sequence>
<name>A0A4R2KCI1_9RHOB</name>
<evidence type="ECO:0000313" key="4">
    <source>
        <dbReference type="Proteomes" id="UP000295142"/>
    </source>
</evidence>
<accession>A0A4R2KCI1</accession>
<dbReference type="AlphaFoldDB" id="A0A4R2KCI1"/>
<feature type="chain" id="PRO_5020631931" evidence="2">
    <location>
        <begin position="23"/>
        <end position="212"/>
    </location>
</feature>
<dbReference type="Pfam" id="PF06776">
    <property type="entry name" value="IalB"/>
    <property type="match status" value="1"/>
</dbReference>
<proteinExistence type="predicted"/>
<feature type="region of interest" description="Disordered" evidence="1">
    <location>
        <begin position="24"/>
        <end position="45"/>
    </location>
</feature>
<evidence type="ECO:0000256" key="1">
    <source>
        <dbReference type="SAM" id="MobiDB-lite"/>
    </source>
</evidence>
<keyword evidence="2" id="KW-0732">Signal</keyword>